<keyword evidence="4 7" id="KW-0808">Transferase</keyword>
<dbReference type="KEGG" id="amr:AM1_1930"/>
<evidence type="ECO:0000256" key="5">
    <source>
        <dbReference type="ARBA" id="ARBA00022691"/>
    </source>
</evidence>
<dbReference type="STRING" id="329726.AM1_1930"/>
<feature type="binding site" evidence="7">
    <location>
        <position position="64"/>
    </location>
    <ligand>
        <name>S-adenosyl-L-methionine</name>
        <dbReference type="ChEBI" id="CHEBI:59789"/>
    </ligand>
</feature>
<dbReference type="InterPro" id="IPR029063">
    <property type="entry name" value="SAM-dependent_MTases_sf"/>
</dbReference>
<dbReference type="AlphaFoldDB" id="B0CEI0"/>
<comment type="similarity">
    <text evidence="7">Belongs to the class I-like SAM-binding methyltransferase superfamily. TrmB family.</text>
</comment>
<feature type="binding site" evidence="7">
    <location>
        <position position="118"/>
    </location>
    <ligand>
        <name>substrate</name>
    </ligand>
</feature>
<dbReference type="UniPathway" id="UPA00989"/>
<protein>
    <recommendedName>
        <fullName evidence="7">tRNA (guanine-N(7)-)-methyltransferase</fullName>
        <ecNumber evidence="7">2.1.1.33</ecNumber>
    </recommendedName>
    <alternativeName>
        <fullName evidence="7">tRNA (guanine(46)-N(7))-methyltransferase</fullName>
    </alternativeName>
    <alternativeName>
        <fullName evidence="7">tRNA(m7G46)-methyltransferase</fullName>
    </alternativeName>
</protein>
<gene>
    <name evidence="7 8" type="primary">trmB</name>
    <name evidence="8" type="ordered locus">AM1_1930</name>
</gene>
<dbReference type="eggNOG" id="COG0220">
    <property type="taxonomic scope" value="Bacteria"/>
</dbReference>
<evidence type="ECO:0000256" key="2">
    <source>
        <dbReference type="ARBA" id="ARBA00003015"/>
    </source>
</evidence>
<keyword evidence="5 7" id="KW-0949">S-adenosyl-L-methionine</keyword>
<name>B0CEI0_ACAM1</name>
<dbReference type="Pfam" id="PF02390">
    <property type="entry name" value="Methyltransf_4"/>
    <property type="match status" value="1"/>
</dbReference>
<dbReference type="EMBL" id="CP000828">
    <property type="protein sequence ID" value="ABW26946.1"/>
    <property type="molecule type" value="Genomic_DNA"/>
</dbReference>
<dbReference type="PROSITE" id="PS51625">
    <property type="entry name" value="SAM_MT_TRMB"/>
    <property type="match status" value="1"/>
</dbReference>
<reference evidence="8 9" key="1">
    <citation type="journal article" date="2008" name="Proc. Natl. Acad. Sci. U.S.A.">
        <title>Niche adaptation and genome expansion in the chlorophyll d-producing cyanobacterium Acaryochloris marina.</title>
        <authorList>
            <person name="Swingley W.D."/>
            <person name="Chen M."/>
            <person name="Cheung P.C."/>
            <person name="Conrad A.L."/>
            <person name="Dejesa L.C."/>
            <person name="Hao J."/>
            <person name="Honchak B.M."/>
            <person name="Karbach L.E."/>
            <person name="Kurdoglu A."/>
            <person name="Lahiri S."/>
            <person name="Mastrian S.D."/>
            <person name="Miyashita H."/>
            <person name="Page L."/>
            <person name="Ramakrishna P."/>
            <person name="Satoh S."/>
            <person name="Sattley W.M."/>
            <person name="Shimada Y."/>
            <person name="Taylor H.L."/>
            <person name="Tomo T."/>
            <person name="Tsuchiya T."/>
            <person name="Wang Z.T."/>
            <person name="Raymond J."/>
            <person name="Mimuro M."/>
            <person name="Blankenship R.E."/>
            <person name="Touchman J.W."/>
        </authorList>
    </citation>
    <scope>NUCLEOTIDE SEQUENCE [LARGE SCALE GENOMIC DNA]</scope>
    <source>
        <strain evidence="9">MBIC 11017</strain>
    </source>
</reference>
<dbReference type="InterPro" id="IPR055361">
    <property type="entry name" value="tRNA_methyltr_TrmB_bact"/>
</dbReference>
<feature type="binding site" evidence="7">
    <location>
        <position position="150"/>
    </location>
    <ligand>
        <name>substrate</name>
    </ligand>
</feature>
<dbReference type="HOGENOM" id="CLU_050910_1_3_3"/>
<dbReference type="Proteomes" id="UP000000268">
    <property type="component" value="Chromosome"/>
</dbReference>
<evidence type="ECO:0000256" key="1">
    <source>
        <dbReference type="ARBA" id="ARBA00000142"/>
    </source>
</evidence>
<dbReference type="PANTHER" id="PTHR23417">
    <property type="entry name" value="3-DEOXY-D-MANNO-OCTULOSONIC-ACID TRANSFERASE/TRNA GUANINE-N 7 - -METHYLTRANSFERASE"/>
    <property type="match status" value="1"/>
</dbReference>
<evidence type="ECO:0000256" key="3">
    <source>
        <dbReference type="ARBA" id="ARBA00022603"/>
    </source>
</evidence>
<comment type="caution">
    <text evidence="7">Lacks conserved residue(s) required for the propagation of feature annotation.</text>
</comment>
<dbReference type="HAMAP" id="MF_01057">
    <property type="entry name" value="tRNA_methyltr_TrmB"/>
    <property type="match status" value="1"/>
</dbReference>
<dbReference type="Gene3D" id="3.40.50.150">
    <property type="entry name" value="Vaccinia Virus protein VP39"/>
    <property type="match status" value="1"/>
</dbReference>
<dbReference type="InterPro" id="IPR003358">
    <property type="entry name" value="tRNA_(Gua-N-7)_MeTrfase_Trmb"/>
</dbReference>
<dbReference type="GO" id="GO:0043527">
    <property type="term" value="C:tRNA methyltransferase complex"/>
    <property type="evidence" value="ECO:0007669"/>
    <property type="project" value="TreeGrafter"/>
</dbReference>
<sequence length="214" mass="24572">MGVRVRQHVNPLSKKFQHAIAPPDWPEIFAQPEQPLYLDIGCARGQFLLEMAQLHPYHNFLGVEIRRPMVESALKRRDALQLTNLHFLFGNINTSLDSLVGAQSVTGVTIQFPDPWFKRRHQKRRVVQPQLVNELAICLKPEGLLLIQSDVLEVAIDMCDRITEHPAFTGTTPPHHWLTESPFPAATEREKLTLSEGLPVYRYLFQRRVEPKSK</sequence>
<dbReference type="GO" id="GO:0008176">
    <property type="term" value="F:tRNA (guanine(46)-N7)-methyltransferase activity"/>
    <property type="evidence" value="ECO:0007669"/>
    <property type="project" value="UniProtKB-UniRule"/>
</dbReference>
<feature type="binding site" evidence="7">
    <location>
        <position position="91"/>
    </location>
    <ligand>
        <name>S-adenosyl-L-methionine</name>
        <dbReference type="ChEBI" id="CHEBI:59789"/>
    </ligand>
</feature>
<feature type="binding site" evidence="7">
    <location>
        <position position="39"/>
    </location>
    <ligand>
        <name>S-adenosyl-L-methionine</name>
        <dbReference type="ChEBI" id="CHEBI:59789"/>
    </ligand>
</feature>
<organism evidence="8 9">
    <name type="scientific">Acaryochloris marina (strain MBIC 11017)</name>
    <dbReference type="NCBI Taxonomy" id="329726"/>
    <lineage>
        <taxon>Bacteria</taxon>
        <taxon>Bacillati</taxon>
        <taxon>Cyanobacteriota</taxon>
        <taxon>Cyanophyceae</taxon>
        <taxon>Acaryochloridales</taxon>
        <taxon>Acaryochloridaceae</taxon>
        <taxon>Acaryochloris</taxon>
    </lineage>
</organism>
<dbReference type="EC" id="2.1.1.33" evidence="7"/>
<evidence type="ECO:0000256" key="7">
    <source>
        <dbReference type="HAMAP-Rule" id="MF_01057"/>
    </source>
</evidence>
<comment type="pathway">
    <text evidence="7">tRNA modification; N(7)-methylguanine-tRNA biosynthesis.</text>
</comment>
<dbReference type="NCBIfam" id="TIGR00091">
    <property type="entry name" value="tRNA (guanosine(46)-N7)-methyltransferase TrmB"/>
    <property type="match status" value="1"/>
</dbReference>
<dbReference type="OrthoDB" id="9802090at2"/>
<dbReference type="PANTHER" id="PTHR23417:SF21">
    <property type="entry name" value="TRNA (GUANINE-N(7)-)-METHYLTRANSFERASE"/>
    <property type="match status" value="1"/>
</dbReference>
<evidence type="ECO:0000256" key="4">
    <source>
        <dbReference type="ARBA" id="ARBA00022679"/>
    </source>
</evidence>
<accession>B0CEI0</accession>
<dbReference type="SUPFAM" id="SSF53335">
    <property type="entry name" value="S-adenosyl-L-methionine-dependent methyltransferases"/>
    <property type="match status" value="1"/>
</dbReference>
<keyword evidence="3 7" id="KW-0489">Methyltransferase</keyword>
<dbReference type="RefSeq" id="WP_012162447.1">
    <property type="nucleotide sequence ID" value="NC_009925.1"/>
</dbReference>
<comment type="catalytic activity">
    <reaction evidence="1 7">
        <text>guanosine(46) in tRNA + S-adenosyl-L-methionine = N(7)-methylguanosine(46) in tRNA + S-adenosyl-L-homocysteine</text>
        <dbReference type="Rhea" id="RHEA:42708"/>
        <dbReference type="Rhea" id="RHEA-COMP:10188"/>
        <dbReference type="Rhea" id="RHEA-COMP:10189"/>
        <dbReference type="ChEBI" id="CHEBI:57856"/>
        <dbReference type="ChEBI" id="CHEBI:59789"/>
        <dbReference type="ChEBI" id="CHEBI:74269"/>
        <dbReference type="ChEBI" id="CHEBI:74480"/>
        <dbReference type="EC" id="2.1.1.33"/>
    </reaction>
</comment>
<keyword evidence="6 7" id="KW-0819">tRNA processing</keyword>
<evidence type="ECO:0000313" key="9">
    <source>
        <dbReference type="Proteomes" id="UP000000268"/>
    </source>
</evidence>
<feature type="binding site" evidence="7">
    <location>
        <position position="114"/>
    </location>
    <ligand>
        <name>S-adenosyl-L-methionine</name>
        <dbReference type="ChEBI" id="CHEBI:59789"/>
    </ligand>
</feature>
<evidence type="ECO:0000313" key="8">
    <source>
        <dbReference type="EMBL" id="ABW26946.1"/>
    </source>
</evidence>
<dbReference type="CDD" id="cd02440">
    <property type="entry name" value="AdoMet_MTases"/>
    <property type="match status" value="1"/>
</dbReference>
<keyword evidence="9" id="KW-1185">Reference proteome</keyword>
<comment type="function">
    <text evidence="2 7">Catalyzes the formation of N(7)-methylguanine at position 46 (m7G46) in tRNA.</text>
</comment>
<proteinExistence type="inferred from homology"/>
<evidence type="ECO:0000256" key="6">
    <source>
        <dbReference type="ARBA" id="ARBA00022694"/>
    </source>
</evidence>